<evidence type="ECO:0000259" key="3">
    <source>
        <dbReference type="Pfam" id="PF00725"/>
    </source>
</evidence>
<dbReference type="Proteomes" id="UP000231358">
    <property type="component" value="Unassembled WGS sequence"/>
</dbReference>
<protein>
    <recommendedName>
        <fullName evidence="8">3-hydroxyacyl-CoA dehyrogenase</fullName>
    </recommendedName>
</protein>
<dbReference type="PROSITE" id="PS00067">
    <property type="entry name" value="3HCDH"/>
    <property type="match status" value="1"/>
</dbReference>
<gene>
    <name evidence="6" type="ORF">AARAC_002024</name>
    <name evidence="5" type="ORF">BDV24DRAFT_167656</name>
</gene>
<dbReference type="Gene3D" id="1.10.1040.10">
    <property type="entry name" value="N-(1-d-carboxylethyl)-l-norvaline Dehydrogenase, domain 2"/>
    <property type="match status" value="1"/>
</dbReference>
<dbReference type="InterPro" id="IPR006180">
    <property type="entry name" value="3-OHacyl-CoA_DH_CS"/>
</dbReference>
<evidence type="ECO:0000256" key="1">
    <source>
        <dbReference type="ARBA" id="ARBA00009463"/>
    </source>
</evidence>
<evidence type="ECO:0000259" key="4">
    <source>
        <dbReference type="Pfam" id="PF02737"/>
    </source>
</evidence>
<dbReference type="STRING" id="656916.A0A2G7FVR7"/>
<feature type="domain" description="3-hydroxyacyl-CoA dehydrogenase NAD binding" evidence="4">
    <location>
        <begin position="7"/>
        <end position="183"/>
    </location>
</feature>
<sequence>MKPVIKTVGVVGTGVIGASWTALFLSHGLKVLVSDPAPGAEDRLFAFLNESWPILRGLGLHKDAEISNCTFVGESLGDYCGEVDFIQENAPERPDLKRNLLALLDARARQDVVIASSSSGIPSSQFIGQCKHPERVLIGHPFNPPHLMPLVEIVPHDRTNQSTIDVAMSFYKAMGKSPVLVNQECPGFVANRLQAALVNEAYSLVQRGIVSAEACDTCVSTGIGLRWALTGPFMTNALGGGGGRDGFRQMVTRLGPASQGWIQDMHAHAFSFSQENIQKLDDSVQDMLDSTEIGEVESQRDQALVDFIKRKKDAPLLK</sequence>
<keyword evidence="7" id="KW-1185">Reference proteome</keyword>
<evidence type="ECO:0000256" key="2">
    <source>
        <dbReference type="ARBA" id="ARBA00023002"/>
    </source>
</evidence>
<dbReference type="GO" id="GO:0070403">
    <property type="term" value="F:NAD+ binding"/>
    <property type="evidence" value="ECO:0007669"/>
    <property type="project" value="InterPro"/>
</dbReference>
<evidence type="ECO:0000313" key="7">
    <source>
        <dbReference type="Proteomes" id="UP000231358"/>
    </source>
</evidence>
<feature type="domain" description="3-hydroxyacyl-CoA dehydrogenase C-terminal" evidence="3">
    <location>
        <begin position="187"/>
        <end position="234"/>
    </location>
</feature>
<evidence type="ECO:0008006" key="8">
    <source>
        <dbReference type="Google" id="ProtNLM"/>
    </source>
</evidence>
<dbReference type="GO" id="GO:0050104">
    <property type="term" value="F:L-gulonate 3-dehydrogenase activity"/>
    <property type="evidence" value="ECO:0007669"/>
    <property type="project" value="TreeGrafter"/>
</dbReference>
<evidence type="ECO:0000313" key="6">
    <source>
        <dbReference type="EMBL" id="PIG84686.1"/>
    </source>
</evidence>
<dbReference type="PANTHER" id="PTHR48075:SF1">
    <property type="entry name" value="LAMBDA-CRYSTALLIN HOMOLOG"/>
    <property type="match status" value="1"/>
</dbReference>
<dbReference type="InterPro" id="IPR006176">
    <property type="entry name" value="3-OHacyl-CoA_DH_NAD-bd"/>
</dbReference>
<proteinExistence type="inferred from homology"/>
<dbReference type="Pfam" id="PF00725">
    <property type="entry name" value="3HCDH"/>
    <property type="match status" value="1"/>
</dbReference>
<organism evidence="6 7">
    <name type="scientific">Aspergillus arachidicola</name>
    <dbReference type="NCBI Taxonomy" id="656916"/>
    <lineage>
        <taxon>Eukaryota</taxon>
        <taxon>Fungi</taxon>
        <taxon>Dikarya</taxon>
        <taxon>Ascomycota</taxon>
        <taxon>Pezizomycotina</taxon>
        <taxon>Eurotiomycetes</taxon>
        <taxon>Eurotiomycetidae</taxon>
        <taxon>Eurotiales</taxon>
        <taxon>Aspergillaceae</taxon>
        <taxon>Aspergillus</taxon>
        <taxon>Aspergillus subgen. Circumdati</taxon>
    </lineage>
</organism>
<comment type="similarity">
    <text evidence="1">Belongs to the 3-hydroxyacyl-CoA dehydrogenase family.</text>
</comment>
<dbReference type="SUPFAM" id="SSF48179">
    <property type="entry name" value="6-phosphogluconate dehydrogenase C-terminal domain-like"/>
    <property type="match status" value="1"/>
</dbReference>
<dbReference type="Pfam" id="PF02737">
    <property type="entry name" value="3HCDH_N"/>
    <property type="match status" value="1"/>
</dbReference>
<dbReference type="OrthoDB" id="2021159at2759"/>
<keyword evidence="2" id="KW-0560">Oxidoreductase</keyword>
<dbReference type="GO" id="GO:0006631">
    <property type="term" value="P:fatty acid metabolic process"/>
    <property type="evidence" value="ECO:0007669"/>
    <property type="project" value="InterPro"/>
</dbReference>
<dbReference type="InterPro" id="IPR013328">
    <property type="entry name" value="6PGD_dom2"/>
</dbReference>
<dbReference type="InterPro" id="IPR006108">
    <property type="entry name" value="3HC_DH_C"/>
</dbReference>
<dbReference type="InterPro" id="IPR036291">
    <property type="entry name" value="NAD(P)-bd_dom_sf"/>
</dbReference>
<dbReference type="EMBL" id="NEXV01000376">
    <property type="protein sequence ID" value="PIG84686.1"/>
    <property type="molecule type" value="Genomic_DNA"/>
</dbReference>
<evidence type="ECO:0000313" key="5">
    <source>
        <dbReference type="EMBL" id="KAE8337114.1"/>
    </source>
</evidence>
<reference evidence="5" key="2">
    <citation type="submission" date="2019-04" db="EMBL/GenBank/DDBJ databases">
        <title>Friends and foes A comparative genomics study of 23 Aspergillus species from section Flavi.</title>
        <authorList>
            <consortium name="DOE Joint Genome Institute"/>
            <person name="Kjaerbolling I."/>
            <person name="Vesth T."/>
            <person name="Frisvad J.C."/>
            <person name="Nybo J.L."/>
            <person name="Theobald S."/>
            <person name="Kildgaard S."/>
            <person name="Isbrandt T."/>
            <person name="Kuo A."/>
            <person name="Sato A."/>
            <person name="Lyhne E.K."/>
            <person name="Kogle M.E."/>
            <person name="Wiebenga A."/>
            <person name="Kun R.S."/>
            <person name="Lubbers R.J."/>
            <person name="Makela M.R."/>
            <person name="Barry K."/>
            <person name="Chovatia M."/>
            <person name="Clum A."/>
            <person name="Daum C."/>
            <person name="Haridas S."/>
            <person name="He G."/>
            <person name="LaButti K."/>
            <person name="Lipzen A."/>
            <person name="Mondo S."/>
            <person name="Riley R."/>
            <person name="Salamov A."/>
            <person name="Simmons B.A."/>
            <person name="Magnuson J.K."/>
            <person name="Henrissat B."/>
            <person name="Mortensen U.H."/>
            <person name="Larsen T.O."/>
            <person name="Devries R.P."/>
            <person name="Grigoriev I.V."/>
            <person name="Machida M."/>
            <person name="Baker S.E."/>
            <person name="Andersen M.R."/>
        </authorList>
    </citation>
    <scope>NUCLEOTIDE SEQUENCE</scope>
    <source>
        <strain evidence="5">CBS 117612</strain>
    </source>
</reference>
<dbReference type="SUPFAM" id="SSF51735">
    <property type="entry name" value="NAD(P)-binding Rossmann-fold domains"/>
    <property type="match status" value="1"/>
</dbReference>
<name>A0A2G7FVR7_9EURO</name>
<dbReference type="PANTHER" id="PTHR48075">
    <property type="entry name" value="3-HYDROXYACYL-COA DEHYDROGENASE FAMILY PROTEIN"/>
    <property type="match status" value="1"/>
</dbReference>
<dbReference type="Proteomes" id="UP000325558">
    <property type="component" value="Unassembled WGS sequence"/>
</dbReference>
<dbReference type="InterPro" id="IPR008927">
    <property type="entry name" value="6-PGluconate_DH-like_C_sf"/>
</dbReference>
<dbReference type="Gene3D" id="3.40.50.720">
    <property type="entry name" value="NAD(P)-binding Rossmann-like Domain"/>
    <property type="match status" value="1"/>
</dbReference>
<dbReference type="AlphaFoldDB" id="A0A2G7FVR7"/>
<accession>A0A2G7FVR7</accession>
<dbReference type="EMBL" id="ML737185">
    <property type="protein sequence ID" value="KAE8337114.1"/>
    <property type="molecule type" value="Genomic_DNA"/>
</dbReference>
<reference evidence="6 7" key="1">
    <citation type="submission" date="2017-05" db="EMBL/GenBank/DDBJ databases">
        <title>Genome sequence for an aflatoxigenic pathogen of Argentinian peanut, Aspergillus arachidicola.</title>
        <authorList>
            <person name="Moore G."/>
            <person name="Beltz S.B."/>
            <person name="Mack B.M."/>
        </authorList>
    </citation>
    <scope>NUCLEOTIDE SEQUENCE [LARGE SCALE GENOMIC DNA]</scope>
    <source>
        <strain evidence="6 7">CBS 117610</strain>
    </source>
</reference>